<feature type="region of interest" description="Disordered" evidence="1">
    <location>
        <begin position="73"/>
        <end position="93"/>
    </location>
</feature>
<organism evidence="2 3">
    <name type="scientific">Ogataea polymorpha</name>
    <dbReference type="NCBI Taxonomy" id="460523"/>
    <lineage>
        <taxon>Eukaryota</taxon>
        <taxon>Fungi</taxon>
        <taxon>Dikarya</taxon>
        <taxon>Ascomycota</taxon>
        <taxon>Saccharomycotina</taxon>
        <taxon>Pichiomycetes</taxon>
        <taxon>Pichiales</taxon>
        <taxon>Pichiaceae</taxon>
        <taxon>Ogataea</taxon>
    </lineage>
</organism>
<feature type="compositionally biased region" description="Polar residues" evidence="1">
    <location>
        <begin position="78"/>
        <end position="93"/>
    </location>
</feature>
<reference evidence="2" key="1">
    <citation type="journal article" date="2021" name="Open Biol.">
        <title>Shared evolutionary footprints suggest mitochondrial oxidative damage underlies multiple complex I losses in fungi.</title>
        <authorList>
            <person name="Schikora-Tamarit M.A."/>
            <person name="Marcet-Houben M."/>
            <person name="Nosek J."/>
            <person name="Gabaldon T."/>
        </authorList>
    </citation>
    <scope>NUCLEOTIDE SEQUENCE</scope>
    <source>
        <strain evidence="2">NCAIM Y.01608</strain>
    </source>
</reference>
<keyword evidence="3" id="KW-1185">Reference proteome</keyword>
<sequence length="93" mass="10309">MLCKKHFLRRSSGNLKDSEGLRPTSHPVIIPVSKVLTMLLHNLEELDDDFRRRSDKNLSLSSLFSVVDGVESVGQNGGSSHSLKVSTFQAKTQ</sequence>
<evidence type="ECO:0000313" key="3">
    <source>
        <dbReference type="Proteomes" id="UP000788993"/>
    </source>
</evidence>
<dbReference type="EMBL" id="JAEUBD010001571">
    <property type="protein sequence ID" value="KAH3658684.1"/>
    <property type="molecule type" value="Genomic_DNA"/>
</dbReference>
<proteinExistence type="predicted"/>
<name>A0A9P8SXX5_9ASCO</name>
<evidence type="ECO:0000256" key="1">
    <source>
        <dbReference type="SAM" id="MobiDB-lite"/>
    </source>
</evidence>
<reference evidence="2" key="2">
    <citation type="submission" date="2021-01" db="EMBL/GenBank/DDBJ databases">
        <authorList>
            <person name="Schikora-Tamarit M.A."/>
        </authorList>
    </citation>
    <scope>NUCLEOTIDE SEQUENCE</scope>
    <source>
        <strain evidence="2">NCAIM Y.01608</strain>
    </source>
</reference>
<dbReference type="Proteomes" id="UP000788993">
    <property type="component" value="Unassembled WGS sequence"/>
</dbReference>
<dbReference type="AlphaFoldDB" id="A0A9P8SXX5"/>
<comment type="caution">
    <text evidence="2">The sequence shown here is derived from an EMBL/GenBank/DDBJ whole genome shotgun (WGS) entry which is preliminary data.</text>
</comment>
<protein>
    <submittedName>
        <fullName evidence="2">Uncharacterized protein</fullName>
    </submittedName>
</protein>
<gene>
    <name evidence="2" type="ORF">OGATHE_006408</name>
</gene>
<accession>A0A9P8SXX5</accession>
<evidence type="ECO:0000313" key="2">
    <source>
        <dbReference type="EMBL" id="KAH3658684.1"/>
    </source>
</evidence>